<feature type="domain" description="Luciferase" evidence="2">
    <location>
        <begin position="119"/>
        <end position="186"/>
    </location>
</feature>
<dbReference type="PANTHER" id="PTHR38695:SF1">
    <property type="entry name" value="AMINO ACID PERMEASE_ SLC12A DOMAIN-CONTAINING PROTEIN"/>
    <property type="match status" value="1"/>
</dbReference>
<feature type="signal peptide" evidence="1">
    <location>
        <begin position="1"/>
        <end position="17"/>
    </location>
</feature>
<dbReference type="PANTHER" id="PTHR38695">
    <property type="entry name" value="AMINO ACID PERMEASE_ SLC12A DOMAIN-CONTAINING PROTEIN"/>
    <property type="match status" value="1"/>
</dbReference>
<dbReference type="HOGENOM" id="CLU_063954_1_0_1"/>
<dbReference type="Proteomes" id="UP000027195">
    <property type="component" value="Unassembled WGS sequence"/>
</dbReference>
<keyword evidence="1" id="KW-0732">Signal</keyword>
<dbReference type="InterPro" id="IPR048273">
    <property type="entry name" value="Luciferase"/>
</dbReference>
<dbReference type="EMBL" id="KL198026">
    <property type="protein sequence ID" value="KDQ16675.1"/>
    <property type="molecule type" value="Genomic_DNA"/>
</dbReference>
<dbReference type="InParanoid" id="A0A067MPN4"/>
<evidence type="ECO:0000313" key="3">
    <source>
        <dbReference type="EMBL" id="KDQ16675.1"/>
    </source>
</evidence>
<dbReference type="InterPro" id="IPR040841">
    <property type="entry name" value="Luciferase_dom"/>
</dbReference>
<feature type="chain" id="PRO_5001645793" description="Luciferase domain-containing protein" evidence="1">
    <location>
        <begin position="18"/>
        <end position="197"/>
    </location>
</feature>
<dbReference type="OrthoDB" id="5358398at2759"/>
<dbReference type="STRING" id="930990.A0A067MPN4"/>
<dbReference type="Pfam" id="PF17648">
    <property type="entry name" value="Luciferase"/>
    <property type="match status" value="1"/>
</dbReference>
<evidence type="ECO:0000259" key="2">
    <source>
        <dbReference type="Pfam" id="PF17648"/>
    </source>
</evidence>
<organism evidence="3 4">
    <name type="scientific">Botryobasidium botryosum (strain FD-172 SS1)</name>
    <dbReference type="NCBI Taxonomy" id="930990"/>
    <lineage>
        <taxon>Eukaryota</taxon>
        <taxon>Fungi</taxon>
        <taxon>Dikarya</taxon>
        <taxon>Basidiomycota</taxon>
        <taxon>Agaricomycotina</taxon>
        <taxon>Agaricomycetes</taxon>
        <taxon>Cantharellales</taxon>
        <taxon>Botryobasidiaceae</taxon>
        <taxon>Botryobasidium</taxon>
    </lineage>
</organism>
<name>A0A067MPN4_BOTB1</name>
<gene>
    <name evidence="3" type="ORF">BOTBODRAFT_156604</name>
</gene>
<dbReference type="AlphaFoldDB" id="A0A067MPN4"/>
<evidence type="ECO:0000313" key="4">
    <source>
        <dbReference type="Proteomes" id="UP000027195"/>
    </source>
</evidence>
<sequence length="197" mass="22226">MPTPFIWVMAVASGLMAKETTGTALYNADENKETWLSKDIPQRKGPRPSGGDFIVPHRQHSQIPSEAFRKRIEATMQQHIDANSAFLKMAPSPHERVIPSVCLRDDIPSPYKMTDLSLREVYHVHEQDASIHLTLSPQDCVTAIKRGWAERHPLSGTAVLPAQYLFVYAPRDEQELKVVEQLVRASSGYLLNRRDIA</sequence>
<proteinExistence type="predicted"/>
<accession>A0A067MPN4</accession>
<evidence type="ECO:0000256" key="1">
    <source>
        <dbReference type="SAM" id="SignalP"/>
    </source>
</evidence>
<reference evidence="4" key="1">
    <citation type="journal article" date="2014" name="Proc. Natl. Acad. Sci. U.S.A.">
        <title>Extensive sampling of basidiomycete genomes demonstrates inadequacy of the white-rot/brown-rot paradigm for wood decay fungi.</title>
        <authorList>
            <person name="Riley R."/>
            <person name="Salamov A.A."/>
            <person name="Brown D.W."/>
            <person name="Nagy L.G."/>
            <person name="Floudas D."/>
            <person name="Held B.W."/>
            <person name="Levasseur A."/>
            <person name="Lombard V."/>
            <person name="Morin E."/>
            <person name="Otillar R."/>
            <person name="Lindquist E.A."/>
            <person name="Sun H."/>
            <person name="LaButti K.M."/>
            <person name="Schmutz J."/>
            <person name="Jabbour D."/>
            <person name="Luo H."/>
            <person name="Baker S.E."/>
            <person name="Pisabarro A.G."/>
            <person name="Walton J.D."/>
            <person name="Blanchette R.A."/>
            <person name="Henrissat B."/>
            <person name="Martin F."/>
            <person name="Cullen D."/>
            <person name="Hibbett D.S."/>
            <person name="Grigoriev I.V."/>
        </authorList>
    </citation>
    <scope>NUCLEOTIDE SEQUENCE [LARGE SCALE GENOMIC DNA]</scope>
    <source>
        <strain evidence="4">FD-172 SS1</strain>
    </source>
</reference>
<protein>
    <recommendedName>
        <fullName evidence="2">Luciferase domain-containing protein</fullName>
    </recommendedName>
</protein>
<keyword evidence="4" id="KW-1185">Reference proteome</keyword>